<keyword evidence="3" id="KW-1185">Reference proteome</keyword>
<evidence type="ECO:0000256" key="1">
    <source>
        <dbReference type="SAM" id="MobiDB-lite"/>
    </source>
</evidence>
<gene>
    <name evidence="2" type="ORF">PHET_11807</name>
</gene>
<feature type="compositionally biased region" description="Polar residues" evidence="1">
    <location>
        <begin position="193"/>
        <end position="207"/>
    </location>
</feature>
<feature type="compositionally biased region" description="Polar residues" evidence="1">
    <location>
        <begin position="123"/>
        <end position="152"/>
    </location>
</feature>
<evidence type="ECO:0000313" key="3">
    <source>
        <dbReference type="Proteomes" id="UP000748531"/>
    </source>
</evidence>
<proteinExistence type="predicted"/>
<dbReference type="AlphaFoldDB" id="A0A8J4WCE6"/>
<reference evidence="2" key="1">
    <citation type="submission" date="2019-05" db="EMBL/GenBank/DDBJ databases">
        <title>Annotation for the trematode Paragonimus heterotremus.</title>
        <authorList>
            <person name="Choi Y.-J."/>
        </authorList>
    </citation>
    <scope>NUCLEOTIDE SEQUENCE</scope>
    <source>
        <strain evidence="2">LC</strain>
    </source>
</reference>
<evidence type="ECO:0000313" key="2">
    <source>
        <dbReference type="EMBL" id="KAF5394326.1"/>
    </source>
</evidence>
<feature type="region of interest" description="Disordered" evidence="1">
    <location>
        <begin position="119"/>
        <end position="208"/>
    </location>
</feature>
<dbReference type="EMBL" id="LUCH01019039">
    <property type="protein sequence ID" value="KAF5394326.1"/>
    <property type="molecule type" value="Genomic_DNA"/>
</dbReference>
<sequence>MFSPYLSLIYRGYRKPLEMSDLWSLDDVHRAHNVAKQFSKHLDLHVVPKQSVNYYQERRRISLLNSITENANCVYQQDDLIADRRRSNQSILGVGVPVSDRSHTYRSGCVDTVMQEDRRASDGCTSRPVNLNQRSGAAAQSTPSNMSSSGKSQRARLPTQKEESGSGSLKKRESVSTPDSVADPIRVGHGENAFSTNADPNQVQSVDVANPPSVDFAGMSSHNSSARRSVRIRAGTKLDILPRQSESRSNLIVKRSEEEMVRLKQCL</sequence>
<protein>
    <submittedName>
        <fullName evidence="2">Uncharacterized protein</fullName>
    </submittedName>
</protein>
<dbReference type="Proteomes" id="UP000748531">
    <property type="component" value="Unassembled WGS sequence"/>
</dbReference>
<accession>A0A8J4WCE6</accession>
<organism evidence="2 3">
    <name type="scientific">Paragonimus heterotremus</name>
    <dbReference type="NCBI Taxonomy" id="100268"/>
    <lineage>
        <taxon>Eukaryota</taxon>
        <taxon>Metazoa</taxon>
        <taxon>Spiralia</taxon>
        <taxon>Lophotrochozoa</taxon>
        <taxon>Platyhelminthes</taxon>
        <taxon>Trematoda</taxon>
        <taxon>Digenea</taxon>
        <taxon>Plagiorchiida</taxon>
        <taxon>Troglotremata</taxon>
        <taxon>Troglotrematidae</taxon>
        <taxon>Paragonimus</taxon>
    </lineage>
</organism>
<name>A0A8J4WCE6_9TREM</name>
<feature type="compositionally biased region" description="Basic and acidic residues" evidence="1">
    <location>
        <begin position="159"/>
        <end position="174"/>
    </location>
</feature>
<comment type="caution">
    <text evidence="2">The sequence shown here is derived from an EMBL/GenBank/DDBJ whole genome shotgun (WGS) entry which is preliminary data.</text>
</comment>